<dbReference type="VEuPathDB" id="FungiDB:M747DRAFT_321959"/>
<evidence type="ECO:0000256" key="5">
    <source>
        <dbReference type="ARBA" id="ARBA00023242"/>
    </source>
</evidence>
<evidence type="ECO:0000256" key="6">
    <source>
        <dbReference type="SAM" id="MobiDB-lite"/>
    </source>
</evidence>
<dbReference type="GO" id="GO:0005634">
    <property type="term" value="C:nucleus"/>
    <property type="evidence" value="ECO:0007669"/>
    <property type="project" value="UniProtKB-SubCell"/>
</dbReference>
<keyword evidence="3" id="KW-0238">DNA-binding</keyword>
<keyword evidence="5" id="KW-0539">Nucleus</keyword>
<dbReference type="CDD" id="cd00067">
    <property type="entry name" value="GAL4"/>
    <property type="match status" value="1"/>
</dbReference>
<dbReference type="EMBL" id="KZ851907">
    <property type="protein sequence ID" value="RDH22458.1"/>
    <property type="molecule type" value="Genomic_DNA"/>
</dbReference>
<dbReference type="InterPro" id="IPR001138">
    <property type="entry name" value="Zn2Cys6_DnaBD"/>
</dbReference>
<evidence type="ECO:0000256" key="2">
    <source>
        <dbReference type="ARBA" id="ARBA00023015"/>
    </source>
</evidence>
<dbReference type="SUPFAM" id="SSF57701">
    <property type="entry name" value="Zn2/Cys6 DNA-binding domain"/>
    <property type="match status" value="1"/>
</dbReference>
<dbReference type="Proteomes" id="UP000253845">
    <property type="component" value="Unassembled WGS sequence"/>
</dbReference>
<evidence type="ECO:0000256" key="3">
    <source>
        <dbReference type="ARBA" id="ARBA00023125"/>
    </source>
</evidence>
<feature type="region of interest" description="Disordered" evidence="6">
    <location>
        <begin position="48"/>
        <end position="89"/>
    </location>
</feature>
<dbReference type="PROSITE" id="PS00463">
    <property type="entry name" value="ZN2_CY6_FUNGAL_1"/>
    <property type="match status" value="1"/>
</dbReference>
<dbReference type="GO" id="GO:0000981">
    <property type="term" value="F:DNA-binding transcription factor activity, RNA polymerase II-specific"/>
    <property type="evidence" value="ECO:0007669"/>
    <property type="project" value="InterPro"/>
</dbReference>
<dbReference type="Gene3D" id="4.10.240.10">
    <property type="entry name" value="Zn(2)-C6 fungal-type DNA-binding domain"/>
    <property type="match status" value="1"/>
</dbReference>
<evidence type="ECO:0000256" key="4">
    <source>
        <dbReference type="ARBA" id="ARBA00023163"/>
    </source>
</evidence>
<dbReference type="GO" id="GO:0003677">
    <property type="term" value="F:DNA binding"/>
    <property type="evidence" value="ECO:0007669"/>
    <property type="project" value="UniProtKB-KW"/>
</dbReference>
<reference evidence="8 9" key="1">
    <citation type="submission" date="2018-07" db="EMBL/GenBank/DDBJ databases">
        <title>Section-level genome sequencing of Aspergillus section Nigri to investigate inter- and intra-species variation.</title>
        <authorList>
            <consortium name="DOE Joint Genome Institute"/>
            <person name="Vesth T.C."/>
            <person name="Nybo J.L."/>
            <person name="Theobald S."/>
            <person name="Frisvad J.C."/>
            <person name="Larsen T.O."/>
            <person name="Nielsen K.F."/>
            <person name="Hoof J.B."/>
            <person name="Brandl J."/>
            <person name="Salamov A."/>
            <person name="Riley R."/>
            <person name="Gladden J.M."/>
            <person name="Phatale P."/>
            <person name="Nielsen M.T."/>
            <person name="Lyhne E.K."/>
            <person name="Kogle M.E."/>
            <person name="Strasser K."/>
            <person name="McDonnell E."/>
            <person name="Barry K."/>
            <person name="Clum A."/>
            <person name="Chen C."/>
            <person name="Nolan M."/>
            <person name="Sandor L."/>
            <person name="Kuo A."/>
            <person name="Lipzen A."/>
            <person name="Hainaut M."/>
            <person name="Drula E."/>
            <person name="Tsang A."/>
            <person name="Magnuson J.K."/>
            <person name="Henrissat B."/>
            <person name="Wiebenga A."/>
            <person name="Simmons B.A."/>
            <person name="Makela M.R."/>
            <person name="De vries R.P."/>
            <person name="Grigoriev I.V."/>
            <person name="Mortensen U.H."/>
            <person name="Baker S.E."/>
            <person name="Andersen M.R."/>
        </authorList>
    </citation>
    <scope>NUCLEOTIDE SEQUENCE [LARGE SCALE GENOMIC DNA]</scope>
    <source>
        <strain evidence="8 9">ATCC 13496</strain>
    </source>
</reference>
<dbReference type="CDD" id="cd12148">
    <property type="entry name" value="fungal_TF_MHR"/>
    <property type="match status" value="1"/>
</dbReference>
<keyword evidence="4" id="KW-0804">Transcription</keyword>
<dbReference type="PANTHER" id="PTHR31001:SF40">
    <property type="entry name" value="ZN(II)2CYS6 TRANSCRIPTION FACTOR (EUROFUNG)"/>
    <property type="match status" value="1"/>
</dbReference>
<proteinExistence type="predicted"/>
<evidence type="ECO:0000256" key="1">
    <source>
        <dbReference type="ARBA" id="ARBA00004123"/>
    </source>
</evidence>
<dbReference type="AlphaFoldDB" id="A0A370C3I4"/>
<protein>
    <recommendedName>
        <fullName evidence="7">Zn(2)-C6 fungal-type domain-containing protein</fullName>
    </recommendedName>
</protein>
<name>A0A370C3I4_ASPNG</name>
<dbReference type="GO" id="GO:0008270">
    <property type="term" value="F:zinc ion binding"/>
    <property type="evidence" value="ECO:0007669"/>
    <property type="project" value="InterPro"/>
</dbReference>
<dbReference type="PANTHER" id="PTHR31001">
    <property type="entry name" value="UNCHARACTERIZED TRANSCRIPTIONAL REGULATORY PROTEIN"/>
    <property type="match status" value="1"/>
</dbReference>
<comment type="subcellular location">
    <subcellularLocation>
        <location evidence="1">Nucleus</location>
    </subcellularLocation>
</comment>
<dbReference type="GO" id="GO:0009893">
    <property type="term" value="P:positive regulation of metabolic process"/>
    <property type="evidence" value="ECO:0007669"/>
    <property type="project" value="UniProtKB-ARBA"/>
</dbReference>
<accession>A0A370C3I4</accession>
<evidence type="ECO:0000313" key="8">
    <source>
        <dbReference type="EMBL" id="RDH22458.1"/>
    </source>
</evidence>
<gene>
    <name evidence="8" type="ORF">M747DRAFT_321959</name>
</gene>
<evidence type="ECO:0000259" key="7">
    <source>
        <dbReference type="PROSITE" id="PS50048"/>
    </source>
</evidence>
<feature type="compositionally biased region" description="Polar residues" evidence="6">
    <location>
        <begin position="50"/>
        <end position="78"/>
    </location>
</feature>
<dbReference type="PROSITE" id="PS50048">
    <property type="entry name" value="ZN2_CY6_FUNGAL_2"/>
    <property type="match status" value="1"/>
</dbReference>
<organism evidence="8 9">
    <name type="scientific">Aspergillus niger ATCC 13496</name>
    <dbReference type="NCBI Taxonomy" id="1353008"/>
    <lineage>
        <taxon>Eukaryota</taxon>
        <taxon>Fungi</taxon>
        <taxon>Dikarya</taxon>
        <taxon>Ascomycota</taxon>
        <taxon>Pezizomycotina</taxon>
        <taxon>Eurotiomycetes</taxon>
        <taxon>Eurotiomycetidae</taxon>
        <taxon>Eurotiales</taxon>
        <taxon>Aspergillaceae</taxon>
        <taxon>Aspergillus</taxon>
        <taxon>Aspergillus subgen. Circumdati</taxon>
    </lineage>
</organism>
<sequence>MATRLAACEPCRRSKLACDHQQPVCNRCRDGNRPGLCIYRSAPFKRRKTSNAVTDNGSSHQYSVPNSYSPDPSPTASSPHHAGGNRYPNPGYLGSSSHVAIFKHITSSDSQSATSHQSPSTASWTASLFPPDDDLVVQRCADALKMLLTRFSLPAMKELVKLWQARGTNLAIMGAMVDQCVDNIPLPPSSTNEDWHLLYAKSLLNNSSQPLRYSQRSTFPEFCAQFINQNMRWETLAIFLSAVVRATMDIQFFPSLYTTEEKKYSLRKLCTRLADYALEITISLDCLNDLQVCLQYENFIVHSHVDGDHSYYSWRKLGDVISSIYALGYHENLDEKPDTPRFLTELRKAVFARVYSADRNVAIFVGRPPRMNRQFCHFQIPSSPLPDDVWFISSDKPDNEFDDPFSWNPSTKASYMAETRWTALCAGVKEDILNLQRSRPSDMELFYQRVADIKAQAEKNYSSLPRQFQFRNNLRDSTLSTFERDFIGSVQLNHLHTLFLLNLLLLSAPTEPDPTLVDIADQILSVTVDMVLLRDQLTNSGTCLLWKVAYHCLPAAGILLLALLNERATPSMPRITRPRTLQHLTILAAEIQAGSIIRPQEPNYELMSKAMQTIQSFLDSVTSEPMRAVPAMTPRSPNLIEWSSFPYQQSLDFEIGFWESLADHPLLSFQSGIMAPE</sequence>
<feature type="domain" description="Zn(2)-C6 fungal-type" evidence="7">
    <location>
        <begin position="7"/>
        <end position="39"/>
    </location>
</feature>
<keyword evidence="2" id="KW-0805">Transcription regulation</keyword>
<dbReference type="InterPro" id="IPR050613">
    <property type="entry name" value="Sec_Metabolite_Reg"/>
</dbReference>
<evidence type="ECO:0000313" key="9">
    <source>
        <dbReference type="Proteomes" id="UP000253845"/>
    </source>
</evidence>
<dbReference type="InterPro" id="IPR036864">
    <property type="entry name" value="Zn2-C6_fun-type_DNA-bd_sf"/>
</dbReference>